<reference evidence="1 2" key="1">
    <citation type="journal article" date="2019" name="Viruses">
        <title>Homburgvirus LP-018 Has a Unique Ability to Infect Phage-Resistant Listeria monocytogenes.</title>
        <authorList>
            <person name="Song Y."/>
            <person name="Peters T.L."/>
            <person name="Bryan D.W."/>
            <person name="Hudson L.K."/>
            <person name="Denes T.G."/>
        </authorList>
    </citation>
    <scope>NUCLEOTIDE SEQUENCE [LARGE SCALE GENOMIC DNA]</scope>
</reference>
<gene>
    <name evidence="1" type="ORF">FK483_0060</name>
</gene>
<dbReference type="EMBL" id="MN904502">
    <property type="protein sequence ID" value="QHZ59403.1"/>
    <property type="molecule type" value="Genomic_DNA"/>
</dbReference>
<dbReference type="Proteomes" id="UP000466089">
    <property type="component" value="Segment"/>
</dbReference>
<organism evidence="1 2">
    <name type="scientific">Listeria phage LP-018</name>
    <dbReference type="NCBI Taxonomy" id="2590048"/>
    <lineage>
        <taxon>Viruses</taxon>
        <taxon>Duplodnaviria</taxon>
        <taxon>Heunggongvirae</taxon>
        <taxon>Uroviricota</taxon>
        <taxon>Caudoviricetes</taxon>
        <taxon>Homburgvirus</taxon>
        <taxon>Homburgvirus LP37</taxon>
    </lineage>
</organism>
<protein>
    <submittedName>
        <fullName evidence="1">Uncharacterized protein</fullName>
    </submittedName>
</protein>
<evidence type="ECO:0000313" key="2">
    <source>
        <dbReference type="Proteomes" id="UP000466089"/>
    </source>
</evidence>
<evidence type="ECO:0000313" key="1">
    <source>
        <dbReference type="EMBL" id="QHZ59403.1"/>
    </source>
</evidence>
<proteinExistence type="predicted"/>
<sequence length="37" mass="4092">MVSLVSTRFQPDLTIATICVKINLQVKETLSQTLAKT</sequence>
<accession>A0A6C0R0R1</accession>
<name>A0A6C0R0R1_9CAUD</name>